<organism evidence="1">
    <name type="scientific">Lepeophtheirus salmonis</name>
    <name type="common">Salmon louse</name>
    <name type="synonym">Caligus salmonis</name>
    <dbReference type="NCBI Taxonomy" id="72036"/>
    <lineage>
        <taxon>Eukaryota</taxon>
        <taxon>Metazoa</taxon>
        <taxon>Ecdysozoa</taxon>
        <taxon>Arthropoda</taxon>
        <taxon>Crustacea</taxon>
        <taxon>Multicrustacea</taxon>
        <taxon>Hexanauplia</taxon>
        <taxon>Copepoda</taxon>
        <taxon>Siphonostomatoida</taxon>
        <taxon>Caligidae</taxon>
        <taxon>Lepeophtheirus</taxon>
    </lineage>
</organism>
<sequence>KKITLTNYLDKNSPNIATFIINHNLYTLPEGMQELMTKSSDKWSHAATTIEDLNESTFGCEVLLVSISKVQWAQILCGKGYISLEQNRAMLSAQKFWHLADVCWGAPS</sequence>
<proteinExistence type="predicted"/>
<accession>A0A0K2TFR4</accession>
<dbReference type="EMBL" id="HACA01007056">
    <property type="protein sequence ID" value="CDW24417.1"/>
    <property type="molecule type" value="Transcribed_RNA"/>
</dbReference>
<protein>
    <submittedName>
        <fullName evidence="1">Uncharacterized protein</fullName>
    </submittedName>
</protein>
<name>A0A0K2TFR4_LEPSM</name>
<dbReference type="AlphaFoldDB" id="A0A0K2TFR4"/>
<feature type="non-terminal residue" evidence="1">
    <location>
        <position position="1"/>
    </location>
</feature>
<reference evidence="1" key="1">
    <citation type="submission" date="2014-05" db="EMBL/GenBank/DDBJ databases">
        <authorList>
            <person name="Chronopoulou M."/>
        </authorList>
    </citation>
    <scope>NUCLEOTIDE SEQUENCE</scope>
    <source>
        <tissue evidence="1">Whole organism</tissue>
    </source>
</reference>
<evidence type="ECO:0000313" key="1">
    <source>
        <dbReference type="EMBL" id="CDW24417.1"/>
    </source>
</evidence>